<dbReference type="Pfam" id="PF01812">
    <property type="entry name" value="5-FTHF_cyc-lig"/>
    <property type="match status" value="1"/>
</dbReference>
<protein>
    <recommendedName>
        <fullName evidence="5">5-formyltetrahydrofolate cyclo-ligase</fullName>
        <ecNumber evidence="5">6.3.3.2</ecNumber>
    </recommendedName>
</protein>
<feature type="binding site" evidence="4">
    <location>
        <begin position="130"/>
        <end position="138"/>
    </location>
    <ligand>
        <name>ATP</name>
        <dbReference type="ChEBI" id="CHEBI:30616"/>
    </ligand>
</feature>
<evidence type="ECO:0000256" key="1">
    <source>
        <dbReference type="ARBA" id="ARBA00010638"/>
    </source>
</evidence>
<comment type="similarity">
    <text evidence="1 5">Belongs to the 5-formyltetrahydrofolate cyclo-ligase family.</text>
</comment>
<dbReference type="PATRIC" id="fig|216463.3.peg.2496"/>
<dbReference type="Proteomes" id="UP000033491">
    <property type="component" value="Unassembled WGS sequence"/>
</dbReference>
<evidence type="ECO:0000256" key="3">
    <source>
        <dbReference type="ARBA" id="ARBA00022840"/>
    </source>
</evidence>
<dbReference type="InterPro" id="IPR037171">
    <property type="entry name" value="NagB/RpiA_transferase-like"/>
</dbReference>
<keyword evidence="5" id="KW-0479">Metal-binding</keyword>
<dbReference type="EC" id="6.3.3.2" evidence="5"/>
<dbReference type="GO" id="GO:0009396">
    <property type="term" value="P:folic acid-containing compound biosynthetic process"/>
    <property type="evidence" value="ECO:0007669"/>
    <property type="project" value="TreeGrafter"/>
</dbReference>
<reference evidence="6 7" key="1">
    <citation type="submission" date="2015-03" db="EMBL/GenBank/DDBJ databases">
        <authorList>
            <person name="Zheng J."/>
            <person name="Ganezle M."/>
        </authorList>
    </citation>
    <scope>NUCLEOTIDE SEQUENCE [LARGE SCALE GENOMIC DNA]</scope>
    <source>
        <strain evidence="6 7">LP38</strain>
    </source>
</reference>
<dbReference type="GO" id="GO:0035999">
    <property type="term" value="P:tetrahydrofolate interconversion"/>
    <property type="evidence" value="ECO:0007669"/>
    <property type="project" value="TreeGrafter"/>
</dbReference>
<dbReference type="RefSeq" id="WP_045806735.1">
    <property type="nucleotide sequence ID" value="NZ_JZCR01000006.1"/>
</dbReference>
<evidence type="ECO:0000256" key="5">
    <source>
        <dbReference type="RuleBase" id="RU361279"/>
    </source>
</evidence>
<organism evidence="6 7">
    <name type="scientific">Levilactobacillus spicheri</name>
    <dbReference type="NCBI Taxonomy" id="216463"/>
    <lineage>
        <taxon>Bacteria</taxon>
        <taxon>Bacillati</taxon>
        <taxon>Bacillota</taxon>
        <taxon>Bacilli</taxon>
        <taxon>Lactobacillales</taxon>
        <taxon>Lactobacillaceae</taxon>
        <taxon>Levilactobacillus</taxon>
    </lineage>
</organism>
<gene>
    <name evidence="6" type="ORF">VC81_03355</name>
</gene>
<keyword evidence="3 4" id="KW-0067">ATP-binding</keyword>
<evidence type="ECO:0000256" key="4">
    <source>
        <dbReference type="PIRSR" id="PIRSR006806-1"/>
    </source>
</evidence>
<comment type="catalytic activity">
    <reaction evidence="5">
        <text>(6S)-5-formyl-5,6,7,8-tetrahydrofolate + ATP = (6R)-5,10-methenyltetrahydrofolate + ADP + phosphate</text>
        <dbReference type="Rhea" id="RHEA:10488"/>
        <dbReference type="ChEBI" id="CHEBI:30616"/>
        <dbReference type="ChEBI" id="CHEBI:43474"/>
        <dbReference type="ChEBI" id="CHEBI:57455"/>
        <dbReference type="ChEBI" id="CHEBI:57457"/>
        <dbReference type="ChEBI" id="CHEBI:456216"/>
        <dbReference type="EC" id="6.3.3.2"/>
    </reaction>
</comment>
<dbReference type="GO" id="GO:0030272">
    <property type="term" value="F:5-formyltetrahydrofolate cyclo-ligase activity"/>
    <property type="evidence" value="ECO:0007669"/>
    <property type="project" value="UniProtKB-EC"/>
</dbReference>
<dbReference type="Gene3D" id="3.40.50.10420">
    <property type="entry name" value="NagB/RpiA/CoA transferase-like"/>
    <property type="match status" value="1"/>
</dbReference>
<feature type="binding site" evidence="4">
    <location>
        <begin position="3"/>
        <end position="7"/>
    </location>
    <ligand>
        <name>ATP</name>
        <dbReference type="ChEBI" id="CHEBI:30616"/>
    </ligand>
</feature>
<dbReference type="AlphaFoldDB" id="A0A0F3RU07"/>
<dbReference type="InterPro" id="IPR002698">
    <property type="entry name" value="FTHF_cligase"/>
</dbReference>
<sequence>MDKAPLRQQTIQALAQLPAEQRQQASQQLYRQLFARPEWQAAQVVATTLSSAIELDTAPIIAAARAAQKTVVVPQTLPHRQMAFRVLTAATTVVTTKFGIREPQDNLILNPRALDLIVVPGLKFAASGERLGFGGGYYDRYLPRTTGFKVALALPVQQAATPSWPVEDFDVRLDAVLNSVNA</sequence>
<dbReference type="GO" id="GO:0046872">
    <property type="term" value="F:metal ion binding"/>
    <property type="evidence" value="ECO:0007669"/>
    <property type="project" value="UniProtKB-KW"/>
</dbReference>
<dbReference type="SUPFAM" id="SSF100950">
    <property type="entry name" value="NagB/RpiA/CoA transferase-like"/>
    <property type="match status" value="1"/>
</dbReference>
<feature type="binding site" evidence="4">
    <location>
        <position position="54"/>
    </location>
    <ligand>
        <name>substrate</name>
    </ligand>
</feature>
<dbReference type="PANTHER" id="PTHR23407">
    <property type="entry name" value="ATPASE INHIBITOR/5-FORMYLTETRAHYDROFOLATE CYCLO-LIGASE"/>
    <property type="match status" value="1"/>
</dbReference>
<dbReference type="EMBL" id="JZCR01000006">
    <property type="protein sequence ID" value="KJW13513.1"/>
    <property type="molecule type" value="Genomic_DNA"/>
</dbReference>
<proteinExistence type="inferred from homology"/>
<dbReference type="InterPro" id="IPR024185">
    <property type="entry name" value="FTHF_cligase-like_sf"/>
</dbReference>
<dbReference type="OrthoDB" id="9801938at2"/>
<evidence type="ECO:0000313" key="6">
    <source>
        <dbReference type="EMBL" id="KJW13513.1"/>
    </source>
</evidence>
<accession>A0A0F3RU07</accession>
<dbReference type="PIRSF" id="PIRSF006806">
    <property type="entry name" value="FTHF_cligase"/>
    <property type="match status" value="1"/>
</dbReference>
<dbReference type="STRING" id="216463.VC81_03355"/>
<keyword evidence="5" id="KW-0460">Magnesium</keyword>
<name>A0A0F3RU07_9LACO</name>
<feature type="binding site" evidence="4">
    <location>
        <position position="49"/>
    </location>
    <ligand>
        <name>substrate</name>
    </ligand>
</feature>
<dbReference type="NCBIfam" id="TIGR02727">
    <property type="entry name" value="MTHFS_bact"/>
    <property type="match status" value="1"/>
</dbReference>
<keyword evidence="2 4" id="KW-0547">Nucleotide-binding</keyword>
<comment type="caution">
    <text evidence="6">The sequence shown here is derived from an EMBL/GenBank/DDBJ whole genome shotgun (WGS) entry which is preliminary data.</text>
</comment>
<evidence type="ECO:0000256" key="2">
    <source>
        <dbReference type="ARBA" id="ARBA00022741"/>
    </source>
</evidence>
<dbReference type="GO" id="GO:0005524">
    <property type="term" value="F:ATP binding"/>
    <property type="evidence" value="ECO:0007669"/>
    <property type="project" value="UniProtKB-KW"/>
</dbReference>
<evidence type="ECO:0000313" key="7">
    <source>
        <dbReference type="Proteomes" id="UP000033491"/>
    </source>
</evidence>
<dbReference type="PANTHER" id="PTHR23407:SF1">
    <property type="entry name" value="5-FORMYLTETRAHYDROFOLATE CYCLO-LIGASE"/>
    <property type="match status" value="1"/>
</dbReference>
<comment type="cofactor">
    <cofactor evidence="5">
        <name>Mg(2+)</name>
        <dbReference type="ChEBI" id="CHEBI:18420"/>
    </cofactor>
</comment>
<keyword evidence="6" id="KW-0436">Ligase</keyword>